<dbReference type="Gene3D" id="3.40.50.720">
    <property type="entry name" value="NAD(P)-binding Rossmann-like Domain"/>
    <property type="match status" value="1"/>
</dbReference>
<dbReference type="GO" id="GO:0005829">
    <property type="term" value="C:cytosol"/>
    <property type="evidence" value="ECO:0007669"/>
    <property type="project" value="TreeGrafter"/>
</dbReference>
<dbReference type="GO" id="GO:0008270">
    <property type="term" value="F:zinc ion binding"/>
    <property type="evidence" value="ECO:0007669"/>
    <property type="project" value="InterPro"/>
</dbReference>
<dbReference type="GO" id="GO:0070402">
    <property type="term" value="F:NADPH binding"/>
    <property type="evidence" value="ECO:0007669"/>
    <property type="project" value="TreeGrafter"/>
</dbReference>
<dbReference type="GO" id="GO:0003960">
    <property type="term" value="F:quinone reductase (NADPH) activity"/>
    <property type="evidence" value="ECO:0007669"/>
    <property type="project" value="TreeGrafter"/>
</dbReference>
<proteinExistence type="predicted"/>
<reference evidence="4" key="2">
    <citation type="submission" date="2020-09" db="EMBL/GenBank/DDBJ databases">
        <authorList>
            <person name="Sun Q."/>
            <person name="Zhou Y."/>
        </authorList>
    </citation>
    <scope>NUCLEOTIDE SEQUENCE</scope>
    <source>
        <strain evidence="4">CGMCC 1.15371</strain>
    </source>
</reference>
<dbReference type="EMBL" id="BMIR01000006">
    <property type="protein sequence ID" value="GGE38078.1"/>
    <property type="molecule type" value="Genomic_DNA"/>
</dbReference>
<dbReference type="PANTHER" id="PTHR48106:SF13">
    <property type="entry name" value="QUINONE OXIDOREDUCTASE-RELATED"/>
    <property type="match status" value="1"/>
</dbReference>
<keyword evidence="1" id="KW-0521">NADP</keyword>
<gene>
    <name evidence="4" type="primary">qor</name>
    <name evidence="4" type="ORF">GCM10011391_16110</name>
</gene>
<organism evidence="4 5">
    <name type="scientific">Pullulanibacillus camelliae</name>
    <dbReference type="NCBI Taxonomy" id="1707096"/>
    <lineage>
        <taxon>Bacteria</taxon>
        <taxon>Bacillati</taxon>
        <taxon>Bacillota</taxon>
        <taxon>Bacilli</taxon>
        <taxon>Bacillales</taxon>
        <taxon>Sporolactobacillaceae</taxon>
        <taxon>Pullulanibacillus</taxon>
    </lineage>
</organism>
<dbReference type="PROSITE" id="PS01162">
    <property type="entry name" value="QOR_ZETA_CRYSTAL"/>
    <property type="match status" value="1"/>
</dbReference>
<dbReference type="GO" id="GO:0035925">
    <property type="term" value="F:mRNA 3'-UTR AU-rich region binding"/>
    <property type="evidence" value="ECO:0007669"/>
    <property type="project" value="TreeGrafter"/>
</dbReference>
<evidence type="ECO:0000313" key="4">
    <source>
        <dbReference type="EMBL" id="GGE38078.1"/>
    </source>
</evidence>
<comment type="caution">
    <text evidence="4">The sequence shown here is derived from an EMBL/GenBank/DDBJ whole genome shotgun (WGS) entry which is preliminary data.</text>
</comment>
<dbReference type="InterPro" id="IPR013154">
    <property type="entry name" value="ADH-like_N"/>
</dbReference>
<sequence>MGKAETMKAILVTEYGGPEHMQWGDVPRPEVGPNQVLIKVEATSVNFADIKARYGKKGALPFIPGLDATGRIQEVGEAVEQFHPGQRVICFPKMGSYAEYVVADENLTFALPESIDLMTAAAFPVVSFTSYFLLAKVARLAPGETVLIHAAAGGIGTTALQMAKQLGAGKVIGTVGHPDKQERAYDSGADYVLDYKTFANEVNAITDGQGADVILDSIAGEVTEQSLACLAFYGRLVHFGNSSSAIGHIKTNQLHSSCRSVLGFSFGTTRQKRPEWVQEVAPNVLELIVNGKIDIKIGKHFPLQEAAEAHKWVESRQSTGKVILTLE</sequence>
<dbReference type="InterPro" id="IPR020843">
    <property type="entry name" value="ER"/>
</dbReference>
<reference evidence="4" key="1">
    <citation type="journal article" date="2014" name="Int. J. Syst. Evol. Microbiol.">
        <title>Complete genome sequence of Corynebacterium casei LMG S-19264T (=DSM 44701T), isolated from a smear-ripened cheese.</title>
        <authorList>
            <consortium name="US DOE Joint Genome Institute (JGI-PGF)"/>
            <person name="Walter F."/>
            <person name="Albersmeier A."/>
            <person name="Kalinowski J."/>
            <person name="Ruckert C."/>
        </authorList>
    </citation>
    <scope>NUCLEOTIDE SEQUENCE</scope>
    <source>
        <strain evidence="4">CGMCC 1.15371</strain>
    </source>
</reference>
<dbReference type="SMART" id="SM00829">
    <property type="entry name" value="PKS_ER"/>
    <property type="match status" value="1"/>
</dbReference>
<dbReference type="PANTHER" id="PTHR48106">
    <property type="entry name" value="QUINONE OXIDOREDUCTASE PIG3-RELATED"/>
    <property type="match status" value="1"/>
</dbReference>
<keyword evidence="2" id="KW-0560">Oxidoreductase</keyword>
<evidence type="ECO:0000256" key="2">
    <source>
        <dbReference type="ARBA" id="ARBA00023002"/>
    </source>
</evidence>
<evidence type="ECO:0000313" key="5">
    <source>
        <dbReference type="Proteomes" id="UP000628775"/>
    </source>
</evidence>
<protein>
    <submittedName>
        <fullName evidence="4">Quinone oxidoreductase</fullName>
    </submittedName>
</protein>
<keyword evidence="5" id="KW-1185">Reference proteome</keyword>
<dbReference type="SUPFAM" id="SSF51735">
    <property type="entry name" value="NAD(P)-binding Rossmann-fold domains"/>
    <property type="match status" value="1"/>
</dbReference>
<evidence type="ECO:0000256" key="1">
    <source>
        <dbReference type="ARBA" id="ARBA00022857"/>
    </source>
</evidence>
<dbReference type="SUPFAM" id="SSF50129">
    <property type="entry name" value="GroES-like"/>
    <property type="match status" value="1"/>
</dbReference>
<feature type="domain" description="Enoyl reductase (ER)" evidence="3">
    <location>
        <begin position="16"/>
        <end position="324"/>
    </location>
</feature>
<dbReference type="InterPro" id="IPR013149">
    <property type="entry name" value="ADH-like_C"/>
</dbReference>
<dbReference type="InterPro" id="IPR036291">
    <property type="entry name" value="NAD(P)-bd_dom_sf"/>
</dbReference>
<dbReference type="Pfam" id="PF00107">
    <property type="entry name" value="ADH_zinc_N"/>
    <property type="match status" value="1"/>
</dbReference>
<dbReference type="InterPro" id="IPR002364">
    <property type="entry name" value="Quin_OxRdtase/zeta-crystal_CS"/>
</dbReference>
<dbReference type="Pfam" id="PF08240">
    <property type="entry name" value="ADH_N"/>
    <property type="match status" value="1"/>
</dbReference>
<dbReference type="InterPro" id="IPR011032">
    <property type="entry name" value="GroES-like_sf"/>
</dbReference>
<dbReference type="Proteomes" id="UP000628775">
    <property type="component" value="Unassembled WGS sequence"/>
</dbReference>
<evidence type="ECO:0000259" key="3">
    <source>
        <dbReference type="SMART" id="SM00829"/>
    </source>
</evidence>
<name>A0A8J2VUH7_9BACL</name>
<dbReference type="CDD" id="cd08241">
    <property type="entry name" value="QOR1"/>
    <property type="match status" value="1"/>
</dbReference>
<accession>A0A8J2VUH7</accession>
<dbReference type="AlphaFoldDB" id="A0A8J2VUH7"/>
<dbReference type="Gene3D" id="3.90.180.10">
    <property type="entry name" value="Medium-chain alcohol dehydrogenases, catalytic domain"/>
    <property type="match status" value="1"/>
</dbReference>